<dbReference type="InterPro" id="IPR041625">
    <property type="entry name" value="Beta-mannosidase_Ig"/>
</dbReference>
<keyword evidence="9 17" id="KW-0326">Glycosidase</keyword>
<evidence type="ECO:0000256" key="11">
    <source>
        <dbReference type="ARBA" id="ARBA00041069"/>
    </source>
</evidence>
<comment type="similarity">
    <text evidence="10">Belongs to the glycosyl hydrolase 2 family. Beta-mannosidase B subfamily.</text>
</comment>
<gene>
    <name evidence="17" type="primary">csxA_2</name>
    <name evidence="17" type="ORF">Poly41_66750</name>
</gene>
<dbReference type="InterPro" id="IPR006102">
    <property type="entry name" value="Ig-like_GH2"/>
</dbReference>
<dbReference type="Gene3D" id="2.60.40.10">
    <property type="entry name" value="Immunoglobulins"/>
    <property type="match status" value="3"/>
</dbReference>
<proteinExistence type="inferred from homology"/>
<dbReference type="GO" id="GO:0005576">
    <property type="term" value="C:extracellular region"/>
    <property type="evidence" value="ECO:0007669"/>
    <property type="project" value="UniProtKB-SubCell"/>
</dbReference>
<evidence type="ECO:0000313" key="18">
    <source>
        <dbReference type="Proteomes" id="UP000319143"/>
    </source>
</evidence>
<evidence type="ECO:0000256" key="1">
    <source>
        <dbReference type="ARBA" id="ARBA00000829"/>
    </source>
</evidence>
<dbReference type="InterPro" id="IPR036156">
    <property type="entry name" value="Beta-gal/glucu_dom_sf"/>
</dbReference>
<dbReference type="InterPro" id="IPR050887">
    <property type="entry name" value="Beta-mannosidase_GH2"/>
</dbReference>
<dbReference type="InterPro" id="IPR054593">
    <property type="entry name" value="Beta-mannosidase-like_N2"/>
</dbReference>
<dbReference type="Gene3D" id="3.20.20.80">
    <property type="entry name" value="Glycosidases"/>
    <property type="match status" value="1"/>
</dbReference>
<dbReference type="Pfam" id="PF17753">
    <property type="entry name" value="Ig_mannosidase"/>
    <property type="match status" value="1"/>
</dbReference>
<dbReference type="EC" id="3.2.1.25" evidence="5"/>
<comment type="pathway">
    <text evidence="3">Glycan metabolism; N-glycan degradation.</text>
</comment>
<protein>
    <recommendedName>
        <fullName evidence="11">Beta-mannosidase B</fullName>
        <ecNumber evidence="5">3.2.1.25</ecNumber>
    </recommendedName>
    <alternativeName>
        <fullName evidence="12">Mannanase B</fullName>
    </alternativeName>
</protein>
<feature type="domain" description="Glycoside hydrolase family 2 immunoglobulin-like beta-sandwich" evidence="13">
    <location>
        <begin position="315"/>
        <end position="421"/>
    </location>
</feature>
<evidence type="ECO:0000256" key="5">
    <source>
        <dbReference type="ARBA" id="ARBA00012754"/>
    </source>
</evidence>
<dbReference type="PANTHER" id="PTHR43730:SF1">
    <property type="entry name" value="BETA-MANNOSIDASE"/>
    <property type="match status" value="1"/>
</dbReference>
<evidence type="ECO:0000313" key="17">
    <source>
        <dbReference type="EMBL" id="TWU30580.1"/>
    </source>
</evidence>
<dbReference type="Gene3D" id="2.60.120.260">
    <property type="entry name" value="Galactose-binding domain-like"/>
    <property type="match status" value="1"/>
</dbReference>
<comment type="subcellular location">
    <subcellularLocation>
        <location evidence="2">Secreted</location>
    </subcellularLocation>
</comment>
<dbReference type="SUPFAM" id="SSF49785">
    <property type="entry name" value="Galactose-binding domain-like"/>
    <property type="match status" value="1"/>
</dbReference>
<comment type="subunit">
    <text evidence="4">Homodimer.</text>
</comment>
<dbReference type="EMBL" id="SJPV01000022">
    <property type="protein sequence ID" value="TWU30580.1"/>
    <property type="molecule type" value="Genomic_DNA"/>
</dbReference>
<dbReference type="Pfam" id="PF17786">
    <property type="entry name" value="Mannosidase_ig"/>
    <property type="match status" value="1"/>
</dbReference>
<accession>A0A5C6D126</accession>
<evidence type="ECO:0000256" key="7">
    <source>
        <dbReference type="ARBA" id="ARBA00022801"/>
    </source>
</evidence>
<evidence type="ECO:0000259" key="16">
    <source>
        <dbReference type="Pfam" id="PF22666"/>
    </source>
</evidence>
<keyword evidence="8" id="KW-0325">Glycoprotein</keyword>
<dbReference type="InterPro" id="IPR017853">
    <property type="entry name" value="GH"/>
</dbReference>
<evidence type="ECO:0000256" key="4">
    <source>
        <dbReference type="ARBA" id="ARBA00011738"/>
    </source>
</evidence>
<dbReference type="GO" id="GO:0004567">
    <property type="term" value="F:beta-mannosidase activity"/>
    <property type="evidence" value="ECO:0007669"/>
    <property type="project" value="UniProtKB-EC"/>
</dbReference>
<evidence type="ECO:0000256" key="12">
    <source>
        <dbReference type="ARBA" id="ARBA00041614"/>
    </source>
</evidence>
<dbReference type="InterPro" id="IPR041447">
    <property type="entry name" value="Mannosidase_ig"/>
</dbReference>
<dbReference type="GO" id="GO:0006516">
    <property type="term" value="P:glycoprotein catabolic process"/>
    <property type="evidence" value="ECO:0007669"/>
    <property type="project" value="TreeGrafter"/>
</dbReference>
<feature type="domain" description="Beta-mannosidase-like galactose-binding" evidence="16">
    <location>
        <begin position="163"/>
        <end position="277"/>
    </location>
</feature>
<comment type="caution">
    <text evidence="17">The sequence shown here is derived from an EMBL/GenBank/DDBJ whole genome shotgun (WGS) entry which is preliminary data.</text>
</comment>
<dbReference type="Proteomes" id="UP000319143">
    <property type="component" value="Unassembled WGS sequence"/>
</dbReference>
<dbReference type="GO" id="GO:0005975">
    <property type="term" value="P:carbohydrate metabolic process"/>
    <property type="evidence" value="ECO:0007669"/>
    <property type="project" value="InterPro"/>
</dbReference>
<evidence type="ECO:0000259" key="13">
    <source>
        <dbReference type="Pfam" id="PF00703"/>
    </source>
</evidence>
<evidence type="ECO:0000256" key="2">
    <source>
        <dbReference type="ARBA" id="ARBA00004613"/>
    </source>
</evidence>
<evidence type="ECO:0000256" key="6">
    <source>
        <dbReference type="ARBA" id="ARBA00022525"/>
    </source>
</evidence>
<sequence length="951" mass="107624">MTVASAWSNGACQFAARGLILRFFCRLAAVTDRRAKKNALDWDGTFTNRKVLALLDRRLLFVDPPRIVHWLASDLQRRLTGGGRPTSTRKDVVMFEKRCRQQAYCALALAMTSVFAVSGWDSAEACAAEPCLQRIEVADGWKIKSFAPREALDTSLLNQAARSEESEGWLDVGRMPATVHDLLLRLGKIEAPWLPHGTEKCFWVGQKDWVYATRFSVEERGREARLRLMGIENKVDVYLNGKKLASHASKLPLVVDVSDHLGSENVLVLHCHAGSRADSGKRSDRGSYLGPNPSISSVGVFDQIFVEISEGNRLEEVLADVTLNETLTSGTVTVQVKGVSPFESLDLLVRLLDPNGESVGETTVPVAVTGGEFDVRGVLQIDRPSLWWPRGYGDQPLYRADVTLLTHGEVQEIASRTLGFRRVTMPEPLHFVVNNVPVFLRGGDWVTPNLMSDVWDTARVDRLFDLAENANFNALRVWGPAEAPPDAFYEQADARGLLLWQDFTRLPMRSDSKSIETCTKAARAMIKRLKHHPSILSWCGCNEAAQWAHEDYNKDFEDHGPWGGLAAAEAVGAVCKELDPERYYQPSSPYFGMNPNDPREGNTHGYTNMWFVPGYDYLNFASEDTRISAPVLHSLQRFMDPDDLWPQGYSTLYLHGNRRPFPETWMPYTCAESWKKTGPVEQFYDATDAAGLVHRLGMAESLYYQDTVERQRRGRPATEQSDRRCCGGYLVWKYNDSWPQVYSAKVDYFLEPKHVYYALRRAYEPLMLSFDFDTYLYLWAINDTREPVTGTVKIQLYHLEENEFRKEIVREVTVAPGKSTVVVRLDQAGIRAFRKEHLLFATLTDNSGQVLARTHGFADIERRLTFPEAKLKVEVREGALVLTTDQFARCVTLTGDAQGDPFGWFFEDNYFDLLPGEEKVVRLLGQHDEGRLTAKPWYSPHATTIDWKRSQ</sequence>
<evidence type="ECO:0000256" key="8">
    <source>
        <dbReference type="ARBA" id="ARBA00023180"/>
    </source>
</evidence>
<feature type="domain" description="Beta-mannosidase Ig-fold" evidence="14">
    <location>
        <begin position="868"/>
        <end position="925"/>
    </location>
</feature>
<comment type="catalytic activity">
    <reaction evidence="1">
        <text>Hydrolysis of terminal, non-reducing beta-D-mannose residues in beta-D-mannosides.</text>
        <dbReference type="EC" id="3.2.1.25"/>
    </reaction>
</comment>
<organism evidence="17 18">
    <name type="scientific">Novipirellula artificiosorum</name>
    <dbReference type="NCBI Taxonomy" id="2528016"/>
    <lineage>
        <taxon>Bacteria</taxon>
        <taxon>Pseudomonadati</taxon>
        <taxon>Planctomycetota</taxon>
        <taxon>Planctomycetia</taxon>
        <taxon>Pirellulales</taxon>
        <taxon>Pirellulaceae</taxon>
        <taxon>Novipirellula</taxon>
    </lineage>
</organism>
<dbReference type="Pfam" id="PF22666">
    <property type="entry name" value="Glyco_hydro_2_N2"/>
    <property type="match status" value="1"/>
</dbReference>
<dbReference type="OrthoDB" id="9762066at2"/>
<feature type="domain" description="Mannosidase Ig/CBM-like" evidence="15">
    <location>
        <begin position="777"/>
        <end position="855"/>
    </location>
</feature>
<keyword evidence="7 17" id="KW-0378">Hydrolase</keyword>
<dbReference type="AlphaFoldDB" id="A0A5C6D126"/>
<name>A0A5C6D126_9BACT</name>
<evidence type="ECO:0000256" key="3">
    <source>
        <dbReference type="ARBA" id="ARBA00004740"/>
    </source>
</evidence>
<dbReference type="InterPro" id="IPR013783">
    <property type="entry name" value="Ig-like_fold"/>
</dbReference>
<evidence type="ECO:0000256" key="9">
    <source>
        <dbReference type="ARBA" id="ARBA00023295"/>
    </source>
</evidence>
<dbReference type="PANTHER" id="PTHR43730">
    <property type="entry name" value="BETA-MANNOSIDASE"/>
    <property type="match status" value="1"/>
</dbReference>
<keyword evidence="18" id="KW-1185">Reference proteome</keyword>
<dbReference type="SUPFAM" id="SSF49303">
    <property type="entry name" value="beta-Galactosidase/glucuronidase domain"/>
    <property type="match status" value="3"/>
</dbReference>
<dbReference type="SUPFAM" id="SSF51445">
    <property type="entry name" value="(Trans)glycosidases"/>
    <property type="match status" value="1"/>
</dbReference>
<evidence type="ECO:0000256" key="10">
    <source>
        <dbReference type="ARBA" id="ARBA00038429"/>
    </source>
</evidence>
<dbReference type="InterPro" id="IPR008979">
    <property type="entry name" value="Galactose-bd-like_sf"/>
</dbReference>
<keyword evidence="6" id="KW-0964">Secreted</keyword>
<evidence type="ECO:0000259" key="14">
    <source>
        <dbReference type="Pfam" id="PF17753"/>
    </source>
</evidence>
<evidence type="ECO:0000259" key="15">
    <source>
        <dbReference type="Pfam" id="PF17786"/>
    </source>
</evidence>
<dbReference type="Pfam" id="PF00703">
    <property type="entry name" value="Glyco_hydro_2"/>
    <property type="match status" value="1"/>
</dbReference>
<reference evidence="17 18" key="1">
    <citation type="submission" date="2019-02" db="EMBL/GenBank/DDBJ databases">
        <title>Deep-cultivation of Planctomycetes and their phenomic and genomic characterization uncovers novel biology.</title>
        <authorList>
            <person name="Wiegand S."/>
            <person name="Jogler M."/>
            <person name="Boedeker C."/>
            <person name="Pinto D."/>
            <person name="Vollmers J."/>
            <person name="Rivas-Marin E."/>
            <person name="Kohn T."/>
            <person name="Peeters S.H."/>
            <person name="Heuer A."/>
            <person name="Rast P."/>
            <person name="Oberbeckmann S."/>
            <person name="Bunk B."/>
            <person name="Jeske O."/>
            <person name="Meyerdierks A."/>
            <person name="Storesund J.E."/>
            <person name="Kallscheuer N."/>
            <person name="Luecker S."/>
            <person name="Lage O.M."/>
            <person name="Pohl T."/>
            <person name="Merkel B.J."/>
            <person name="Hornburger P."/>
            <person name="Mueller R.-W."/>
            <person name="Bruemmer F."/>
            <person name="Labrenz M."/>
            <person name="Spormann A.M."/>
            <person name="Op Den Camp H."/>
            <person name="Overmann J."/>
            <person name="Amann R."/>
            <person name="Jetten M.S.M."/>
            <person name="Mascher T."/>
            <person name="Medema M.H."/>
            <person name="Devos D.P."/>
            <person name="Kaster A.-K."/>
            <person name="Ovreas L."/>
            <person name="Rohde M."/>
            <person name="Galperin M.Y."/>
            <person name="Jogler C."/>
        </authorList>
    </citation>
    <scope>NUCLEOTIDE SEQUENCE [LARGE SCALE GENOMIC DNA]</scope>
    <source>
        <strain evidence="17 18">Poly41</strain>
    </source>
</reference>